<dbReference type="InterPro" id="IPR036034">
    <property type="entry name" value="PDZ_sf"/>
</dbReference>
<dbReference type="InterPro" id="IPR001478">
    <property type="entry name" value="PDZ"/>
</dbReference>
<dbReference type="EMBL" id="HBEO01020133">
    <property type="protein sequence ID" value="CAD8489884.1"/>
    <property type="molecule type" value="Transcribed_RNA"/>
</dbReference>
<sequence length="282" mass="31929">MDGGCGFEGREQRGRLGRDDVFCDRFDAGSRKGAEKRLSLQSFSDDFMQVHMMSPRYLRSEMFSPRMIERAWTVEERQVQAGKEGSVGVGLVLEQKGSQLLVHGFVRGSASFNCGALERGDILHKVDEVVIDGMPRSQIAILIIGRIGTEVKLTFLRQETAAIMEKSAGDQDDNDGYGFHPLVLLPGSPGVFSHRMRRVAPRYMQVVVNLTRGMQVGEFIPDEDLKHFVEEGVYDSERTVRGWMFLSSSKQHNESLRTWMTQDMKTEKTHDNAIVGNWRFYA</sequence>
<evidence type="ECO:0000259" key="1">
    <source>
        <dbReference type="SMART" id="SM00228"/>
    </source>
</evidence>
<organism evidence="2">
    <name type="scientific">Hanusia phi</name>
    <dbReference type="NCBI Taxonomy" id="3032"/>
    <lineage>
        <taxon>Eukaryota</taxon>
        <taxon>Cryptophyceae</taxon>
        <taxon>Pyrenomonadales</taxon>
        <taxon>Geminigeraceae</taxon>
        <taxon>Hanusia</taxon>
    </lineage>
</organism>
<protein>
    <recommendedName>
        <fullName evidence="1">PDZ domain-containing protein</fullName>
    </recommendedName>
</protein>
<gene>
    <name evidence="2" type="ORF">HPHI1048_LOCUS13608</name>
</gene>
<accession>A0A7S0HPU5</accession>
<feature type="domain" description="PDZ" evidence="1">
    <location>
        <begin position="85"/>
        <end position="159"/>
    </location>
</feature>
<name>A0A7S0HPU5_9CRYP</name>
<dbReference type="SUPFAM" id="SSF50156">
    <property type="entry name" value="PDZ domain-like"/>
    <property type="match status" value="1"/>
</dbReference>
<proteinExistence type="predicted"/>
<dbReference type="SMART" id="SM00228">
    <property type="entry name" value="PDZ"/>
    <property type="match status" value="1"/>
</dbReference>
<dbReference type="AlphaFoldDB" id="A0A7S0HPU5"/>
<evidence type="ECO:0000313" key="2">
    <source>
        <dbReference type="EMBL" id="CAD8489884.1"/>
    </source>
</evidence>
<reference evidence="2" key="1">
    <citation type="submission" date="2021-01" db="EMBL/GenBank/DDBJ databases">
        <authorList>
            <person name="Corre E."/>
            <person name="Pelletier E."/>
            <person name="Niang G."/>
            <person name="Scheremetjew M."/>
            <person name="Finn R."/>
            <person name="Kale V."/>
            <person name="Holt S."/>
            <person name="Cochrane G."/>
            <person name="Meng A."/>
            <person name="Brown T."/>
            <person name="Cohen L."/>
        </authorList>
    </citation>
    <scope>NUCLEOTIDE SEQUENCE</scope>
    <source>
        <strain evidence="2">CCMP325</strain>
    </source>
</reference>
<dbReference type="Gene3D" id="2.30.42.10">
    <property type="match status" value="1"/>
</dbReference>